<name>A0A917FU86_9BACL</name>
<reference evidence="1" key="2">
    <citation type="submission" date="2020-09" db="EMBL/GenBank/DDBJ databases">
        <authorList>
            <person name="Sun Q."/>
            <person name="Zhou Y."/>
        </authorList>
    </citation>
    <scope>NUCLEOTIDE SEQUENCE</scope>
    <source>
        <strain evidence="1">CGMCC 1.16134</strain>
    </source>
</reference>
<gene>
    <name evidence="1" type="ORF">GCM10010912_53210</name>
</gene>
<dbReference type="InterPro" id="IPR025560">
    <property type="entry name" value="Imm22"/>
</dbReference>
<sequence>MKHAVAIWTGDCESAEALDEYTNGTYDEEGEYVRSDFMKDTGIEWLDMDFMEIHYIQDEQGLKELLEYLRHDYSQDEAFRNQLPPEMDQALAAGNAVILLYGNDSLYGPVNEFLLRSTDADFSGEAAAFTIQTLVRYETPEK</sequence>
<dbReference type="Proteomes" id="UP000637643">
    <property type="component" value="Unassembled WGS sequence"/>
</dbReference>
<accession>A0A917FU86</accession>
<dbReference type="Pfam" id="PF14112">
    <property type="entry name" value="DUF4284"/>
    <property type="match status" value="1"/>
</dbReference>
<reference evidence="1" key="1">
    <citation type="journal article" date="2014" name="Int. J. Syst. Evol. Microbiol.">
        <title>Complete genome sequence of Corynebacterium casei LMG S-19264T (=DSM 44701T), isolated from a smear-ripened cheese.</title>
        <authorList>
            <consortium name="US DOE Joint Genome Institute (JGI-PGF)"/>
            <person name="Walter F."/>
            <person name="Albersmeier A."/>
            <person name="Kalinowski J."/>
            <person name="Ruckert C."/>
        </authorList>
    </citation>
    <scope>NUCLEOTIDE SEQUENCE</scope>
    <source>
        <strain evidence="1">CGMCC 1.16134</strain>
    </source>
</reference>
<evidence type="ECO:0000313" key="1">
    <source>
        <dbReference type="EMBL" id="GGG01715.1"/>
    </source>
</evidence>
<protein>
    <recommendedName>
        <fullName evidence="3">Immunity protein 22</fullName>
    </recommendedName>
</protein>
<organism evidence="1 2">
    <name type="scientific">Paenibacillus albidus</name>
    <dbReference type="NCBI Taxonomy" id="2041023"/>
    <lineage>
        <taxon>Bacteria</taxon>
        <taxon>Bacillati</taxon>
        <taxon>Bacillota</taxon>
        <taxon>Bacilli</taxon>
        <taxon>Bacillales</taxon>
        <taxon>Paenibacillaceae</taxon>
        <taxon>Paenibacillus</taxon>
    </lineage>
</organism>
<comment type="caution">
    <text evidence="1">The sequence shown here is derived from an EMBL/GenBank/DDBJ whole genome shotgun (WGS) entry which is preliminary data.</text>
</comment>
<dbReference type="AlphaFoldDB" id="A0A917FU86"/>
<keyword evidence="2" id="KW-1185">Reference proteome</keyword>
<evidence type="ECO:0000313" key="2">
    <source>
        <dbReference type="Proteomes" id="UP000637643"/>
    </source>
</evidence>
<proteinExistence type="predicted"/>
<evidence type="ECO:0008006" key="3">
    <source>
        <dbReference type="Google" id="ProtNLM"/>
    </source>
</evidence>
<dbReference type="RefSeq" id="WP_189030273.1">
    <property type="nucleotide sequence ID" value="NZ_BMKR01000032.1"/>
</dbReference>
<dbReference type="EMBL" id="BMKR01000032">
    <property type="protein sequence ID" value="GGG01715.1"/>
    <property type="molecule type" value="Genomic_DNA"/>
</dbReference>